<feature type="region of interest" description="Disordered" evidence="1">
    <location>
        <begin position="30"/>
        <end position="83"/>
    </location>
</feature>
<name>A0AAD9AK57_9PEZI</name>
<dbReference type="EMBL" id="JAQOWY010000140">
    <property type="protein sequence ID" value="KAK1849566.1"/>
    <property type="molecule type" value="Genomic_DNA"/>
</dbReference>
<feature type="compositionally biased region" description="Basic and acidic residues" evidence="1">
    <location>
        <begin position="39"/>
        <end position="53"/>
    </location>
</feature>
<comment type="caution">
    <text evidence="2">The sequence shown here is derived from an EMBL/GenBank/DDBJ whole genome shotgun (WGS) entry which is preliminary data.</text>
</comment>
<evidence type="ECO:0000313" key="3">
    <source>
        <dbReference type="Proteomes" id="UP001243330"/>
    </source>
</evidence>
<proteinExistence type="predicted"/>
<dbReference type="AlphaFoldDB" id="A0AAD9AK57"/>
<evidence type="ECO:0000256" key="1">
    <source>
        <dbReference type="SAM" id="MobiDB-lite"/>
    </source>
</evidence>
<reference evidence="2" key="1">
    <citation type="submission" date="2023-01" db="EMBL/GenBank/DDBJ databases">
        <title>Colletotrichum chrysophilum M932 genome sequence.</title>
        <authorList>
            <person name="Baroncelli R."/>
        </authorList>
    </citation>
    <scope>NUCLEOTIDE SEQUENCE</scope>
    <source>
        <strain evidence="2">M932</strain>
    </source>
</reference>
<keyword evidence="3" id="KW-1185">Reference proteome</keyword>
<evidence type="ECO:0000313" key="2">
    <source>
        <dbReference type="EMBL" id="KAK1849566.1"/>
    </source>
</evidence>
<accession>A0AAD9AK57</accession>
<dbReference type="Proteomes" id="UP001243330">
    <property type="component" value="Unassembled WGS sequence"/>
</dbReference>
<gene>
    <name evidence="2" type="ORF">CCHR01_07774</name>
</gene>
<feature type="compositionally biased region" description="Pro residues" evidence="1">
    <location>
        <begin position="62"/>
        <end position="77"/>
    </location>
</feature>
<sequence>MPVSLPLDLKSFAASLSTPRLREVLLARTPQSAVTYRSSNRDILRSPNSDHYESTGSVDKLNPPPPRRPILKAPPQPASLDLI</sequence>
<protein>
    <submittedName>
        <fullName evidence="2">Uncharacterized protein</fullName>
    </submittedName>
</protein>
<organism evidence="2 3">
    <name type="scientific">Colletotrichum chrysophilum</name>
    <dbReference type="NCBI Taxonomy" id="1836956"/>
    <lineage>
        <taxon>Eukaryota</taxon>
        <taxon>Fungi</taxon>
        <taxon>Dikarya</taxon>
        <taxon>Ascomycota</taxon>
        <taxon>Pezizomycotina</taxon>
        <taxon>Sordariomycetes</taxon>
        <taxon>Hypocreomycetidae</taxon>
        <taxon>Glomerellales</taxon>
        <taxon>Glomerellaceae</taxon>
        <taxon>Colletotrichum</taxon>
        <taxon>Colletotrichum gloeosporioides species complex</taxon>
    </lineage>
</organism>